<dbReference type="Pfam" id="PF13360">
    <property type="entry name" value="PQQ_2"/>
    <property type="match status" value="1"/>
</dbReference>
<dbReference type="Gene3D" id="2.130.10.10">
    <property type="entry name" value="YVTN repeat-like/Quinoprotein amine dehydrogenase"/>
    <property type="match status" value="1"/>
</dbReference>
<comment type="caution">
    <text evidence="6">The sequence shown here is derived from an EMBL/GenBank/DDBJ whole genome shotgun (WGS) entry which is preliminary data.</text>
</comment>
<feature type="transmembrane region" description="Helical" evidence="2">
    <location>
        <begin position="646"/>
        <end position="666"/>
    </location>
</feature>
<dbReference type="Gene3D" id="2.140.10.10">
    <property type="entry name" value="Quinoprotein alcohol dehydrogenase-like superfamily"/>
    <property type="match status" value="1"/>
</dbReference>
<feature type="domain" description="Pyrrolo-quinoline quinone repeat" evidence="4">
    <location>
        <begin position="365"/>
        <end position="594"/>
    </location>
</feature>
<evidence type="ECO:0000256" key="1">
    <source>
        <dbReference type="SAM" id="MobiDB-lite"/>
    </source>
</evidence>
<dbReference type="PANTHER" id="PTHR34512">
    <property type="entry name" value="CELL SURFACE PROTEIN"/>
    <property type="match status" value="1"/>
</dbReference>
<dbReference type="SMART" id="SM00564">
    <property type="entry name" value="PQQ"/>
    <property type="match status" value="5"/>
</dbReference>
<dbReference type="Gene3D" id="2.170.130.30">
    <property type="match status" value="1"/>
</dbReference>
<sequence length="676" mass="70931">MNRQRKKFFTWLLSAALIFMLLPAAPVFAETEAFTGAEETSAAVSAPETTEATLLSDQEANQEGVAGTFVLVGDSAHGNGAHTGFVKWLEVPYTAQKGDTVYQVFERALQEGGFTFTAQDSGYGKFIDSVTSPSGVTLASGTNAQYSGWMYYVNNISPMDSADSYVVQDGDRIQFLYVDDFSSDSRIDENYNITMETDLVLPDYSSEWSSFGKNSFNNGVISAQTARTASEASLKWTAGLKAVSDWATNISEPLLVNNQIYIAAGDKLKVLDSAGQIIKEGQLAEKIGFTTRMAYSNGKILVPIEGGAIQALAADTLKTVWISEGVPAGAQGSHQSLTPITCSGGMVYMGTAVADWSSSYEGVFLALDENTGKTVWTYENQQAGYYWSGASVVNNTVIFAGDDGVLTALNAADGAVQAQMDLESGVRGTVAVDQGMAYVASKDGRLHQIELKEDGTFGAHRSVLFAAYSTGTPAAAGGKVFVGGSRADYTGVLAVIDRDSMEVVQTVSADAEVKSAPLVSTGYDGQSFVYYTVNKNPGAVYVLNAGSGKSEALYTPEEALQNYCIASVIGDGAGVLYYTNDSGALFAVEKVPGEESPTAGTESAGETEESPEVSTESAGAGDRESSAEQEFSSEAMGDSPATGDSGVPGGVILSMALACAGLLAAAGTKGRRLKNN</sequence>
<evidence type="ECO:0000256" key="3">
    <source>
        <dbReference type="SAM" id="SignalP"/>
    </source>
</evidence>
<keyword evidence="7" id="KW-1185">Reference proteome</keyword>
<evidence type="ECO:0000259" key="5">
    <source>
        <dbReference type="Pfam" id="PF14478"/>
    </source>
</evidence>
<dbReference type="InterPro" id="IPR011047">
    <property type="entry name" value="Quinoprotein_ADH-like_sf"/>
</dbReference>
<dbReference type="SUPFAM" id="SSF50998">
    <property type="entry name" value="Quinoprotein alcohol dehydrogenase-like"/>
    <property type="match status" value="1"/>
</dbReference>
<dbReference type="AlphaFoldDB" id="A0A4Q7P2S3"/>
<keyword evidence="2" id="KW-0812">Transmembrane</keyword>
<dbReference type="Gene3D" id="2.40.10.480">
    <property type="match status" value="1"/>
</dbReference>
<keyword evidence="2" id="KW-0472">Membrane</keyword>
<feature type="domain" description="Transcobalamin-like C-terminal" evidence="5">
    <location>
        <begin position="98"/>
        <end position="177"/>
    </location>
</feature>
<gene>
    <name evidence="6" type="ORF">EV209_2450</name>
</gene>
<protein>
    <submittedName>
        <fullName evidence="6">Outer membrane protein assembly factor BamB</fullName>
    </submittedName>
</protein>
<accession>A0A4Q7P2S3</accession>
<dbReference type="EMBL" id="SGXF01000005">
    <property type="protein sequence ID" value="RZS94084.1"/>
    <property type="molecule type" value="Genomic_DNA"/>
</dbReference>
<evidence type="ECO:0000313" key="7">
    <source>
        <dbReference type="Proteomes" id="UP000292927"/>
    </source>
</evidence>
<reference evidence="6 7" key="1">
    <citation type="submission" date="2019-02" db="EMBL/GenBank/DDBJ databases">
        <title>Genomic Encyclopedia of Type Strains, Phase IV (KMG-IV): sequencing the most valuable type-strain genomes for metagenomic binning, comparative biology and taxonomic classification.</title>
        <authorList>
            <person name="Goeker M."/>
        </authorList>
    </citation>
    <scope>NUCLEOTIDE SEQUENCE [LARGE SCALE GENOMIC DNA]</scope>
    <source>
        <strain evidence="6 7">DSM 29486</strain>
    </source>
</reference>
<dbReference type="Pfam" id="PF14478">
    <property type="entry name" value="DUF4430"/>
    <property type="match status" value="1"/>
</dbReference>
<feature type="region of interest" description="Disordered" evidence="1">
    <location>
        <begin position="593"/>
        <end position="647"/>
    </location>
</feature>
<evidence type="ECO:0000259" key="4">
    <source>
        <dbReference type="Pfam" id="PF13360"/>
    </source>
</evidence>
<dbReference type="RefSeq" id="WP_130435719.1">
    <property type="nucleotide sequence ID" value="NZ_SGXF01000005.1"/>
</dbReference>
<evidence type="ECO:0000256" key="2">
    <source>
        <dbReference type="SAM" id="Phobius"/>
    </source>
</evidence>
<dbReference type="InterPro" id="IPR027954">
    <property type="entry name" value="Transcobalamin-like_C"/>
</dbReference>
<keyword evidence="3" id="KW-0732">Signal</keyword>
<proteinExistence type="predicted"/>
<feature type="chain" id="PRO_5020717946" evidence="3">
    <location>
        <begin position="30"/>
        <end position="676"/>
    </location>
</feature>
<dbReference type="Proteomes" id="UP000292927">
    <property type="component" value="Unassembled WGS sequence"/>
</dbReference>
<dbReference type="OrthoDB" id="1885452at2"/>
<name>A0A4Q7P2S3_9FIRM</name>
<evidence type="ECO:0000313" key="6">
    <source>
        <dbReference type="EMBL" id="RZS94084.1"/>
    </source>
</evidence>
<dbReference type="InterPro" id="IPR015943">
    <property type="entry name" value="WD40/YVTN_repeat-like_dom_sf"/>
</dbReference>
<dbReference type="InterPro" id="IPR018391">
    <property type="entry name" value="PQQ_b-propeller_rpt"/>
</dbReference>
<keyword evidence="2" id="KW-1133">Transmembrane helix</keyword>
<dbReference type="PANTHER" id="PTHR34512:SF30">
    <property type="entry name" value="OUTER MEMBRANE PROTEIN ASSEMBLY FACTOR BAMB"/>
    <property type="match status" value="1"/>
</dbReference>
<feature type="signal peptide" evidence="3">
    <location>
        <begin position="1"/>
        <end position="29"/>
    </location>
</feature>
<dbReference type="InterPro" id="IPR002372">
    <property type="entry name" value="PQQ_rpt_dom"/>
</dbReference>
<organism evidence="6 7">
    <name type="scientific">Cuneatibacter caecimuris</name>
    <dbReference type="NCBI Taxonomy" id="1796618"/>
    <lineage>
        <taxon>Bacteria</taxon>
        <taxon>Bacillati</taxon>
        <taxon>Bacillota</taxon>
        <taxon>Clostridia</taxon>
        <taxon>Lachnospirales</taxon>
        <taxon>Lachnospiraceae</taxon>
        <taxon>Cuneatibacter</taxon>
    </lineage>
</organism>